<organism evidence="2 3">
    <name type="scientific">Fictibacillus barbaricus</name>
    <dbReference type="NCBI Taxonomy" id="182136"/>
    <lineage>
        <taxon>Bacteria</taxon>
        <taxon>Bacillati</taxon>
        <taxon>Bacillota</taxon>
        <taxon>Bacilli</taxon>
        <taxon>Bacillales</taxon>
        <taxon>Fictibacillaceae</taxon>
        <taxon>Fictibacillus</taxon>
    </lineage>
</organism>
<feature type="transmembrane region" description="Helical" evidence="1">
    <location>
        <begin position="50"/>
        <end position="71"/>
    </location>
</feature>
<evidence type="ECO:0000313" key="3">
    <source>
        <dbReference type="Proteomes" id="UP001258181"/>
    </source>
</evidence>
<dbReference type="RefSeq" id="WP_310261384.1">
    <property type="nucleotide sequence ID" value="NZ_JAVDWA010000007.1"/>
</dbReference>
<keyword evidence="1" id="KW-0472">Membrane</keyword>
<feature type="transmembrane region" description="Helical" evidence="1">
    <location>
        <begin position="77"/>
        <end position="97"/>
    </location>
</feature>
<dbReference type="Pfam" id="PF10027">
    <property type="entry name" value="DUF2269"/>
    <property type="match status" value="1"/>
</dbReference>
<feature type="transmembrane region" description="Helical" evidence="1">
    <location>
        <begin position="6"/>
        <end position="29"/>
    </location>
</feature>
<evidence type="ECO:0000313" key="2">
    <source>
        <dbReference type="EMBL" id="MDR7074446.1"/>
    </source>
</evidence>
<feature type="transmembrane region" description="Helical" evidence="1">
    <location>
        <begin position="130"/>
        <end position="147"/>
    </location>
</feature>
<keyword evidence="3" id="KW-1185">Reference proteome</keyword>
<accession>A0ABU1U4X5</accession>
<evidence type="ECO:0000256" key="1">
    <source>
        <dbReference type="SAM" id="Phobius"/>
    </source>
</evidence>
<name>A0ABU1U4X5_9BACL</name>
<reference evidence="2 3" key="1">
    <citation type="submission" date="2023-07" db="EMBL/GenBank/DDBJ databases">
        <title>Sorghum-associated microbial communities from plants grown in Nebraska, USA.</title>
        <authorList>
            <person name="Schachtman D."/>
        </authorList>
    </citation>
    <scope>NUCLEOTIDE SEQUENCE [LARGE SCALE GENOMIC DNA]</scope>
    <source>
        <strain evidence="2 3">BE211</strain>
    </source>
</reference>
<comment type="caution">
    <text evidence="2">The sequence shown here is derived from an EMBL/GenBank/DDBJ whole genome shotgun (WGS) entry which is preliminary data.</text>
</comment>
<gene>
    <name evidence="2" type="ORF">J2X07_003442</name>
</gene>
<proteinExistence type="predicted"/>
<dbReference type="EMBL" id="JAVDWA010000007">
    <property type="protein sequence ID" value="MDR7074446.1"/>
    <property type="molecule type" value="Genomic_DNA"/>
</dbReference>
<keyword evidence="1" id="KW-1133">Transmembrane helix</keyword>
<protein>
    <submittedName>
        <fullName evidence="2">Membrane protein</fullName>
    </submittedName>
</protein>
<dbReference type="InterPro" id="IPR018729">
    <property type="entry name" value="DUF2269_transmembrane"/>
</dbReference>
<dbReference type="Proteomes" id="UP001258181">
    <property type="component" value="Unassembled WGS sequence"/>
</dbReference>
<sequence length="150" mass="16577">MTLYGILVLIHVIAAIIGLGASFAMPVVTKFAKTKNQARFALDLNAKIETLPKIGSISLLLTGLILGFLNTGLFHETWYISSLVIYVLAQVLVIGIIPKKQKQMSEILAAYEGDDLPDDYRAVDKQTDPYMYLLHSLAVILIILMVVKPF</sequence>
<keyword evidence="1" id="KW-0812">Transmembrane</keyword>